<dbReference type="SUPFAM" id="SSF55826">
    <property type="entry name" value="YbaK/ProRS associated domain"/>
    <property type="match status" value="1"/>
</dbReference>
<proteinExistence type="predicted"/>
<feature type="domain" description="YbaK/aminoacyl-tRNA synthetase-associated" evidence="1">
    <location>
        <begin position="22"/>
        <end position="138"/>
    </location>
</feature>
<evidence type="ECO:0000313" key="3">
    <source>
        <dbReference type="Proteomes" id="UP001597399"/>
    </source>
</evidence>
<dbReference type="Gene3D" id="3.90.960.10">
    <property type="entry name" value="YbaK/aminoacyl-tRNA synthetase-associated domain"/>
    <property type="match status" value="1"/>
</dbReference>
<protein>
    <submittedName>
        <fullName evidence="2">Aminoacyl-tRNA deacylase</fullName>
    </submittedName>
</protein>
<organism evidence="2 3">
    <name type="scientific">Sporolactobacillus shoreicorticis</name>
    <dbReference type="NCBI Taxonomy" id="1923877"/>
    <lineage>
        <taxon>Bacteria</taxon>
        <taxon>Bacillati</taxon>
        <taxon>Bacillota</taxon>
        <taxon>Bacilli</taxon>
        <taxon>Bacillales</taxon>
        <taxon>Sporolactobacillaceae</taxon>
        <taxon>Sporolactobacillus</taxon>
    </lineage>
</organism>
<evidence type="ECO:0000313" key="2">
    <source>
        <dbReference type="EMBL" id="MFD2693677.1"/>
    </source>
</evidence>
<gene>
    <name evidence="2" type="ORF">ACFSUE_08570</name>
</gene>
<comment type="caution">
    <text evidence="2">The sequence shown here is derived from an EMBL/GenBank/DDBJ whole genome shotgun (WGS) entry which is preliminary data.</text>
</comment>
<reference evidence="3" key="1">
    <citation type="journal article" date="2019" name="Int. J. Syst. Evol. Microbiol.">
        <title>The Global Catalogue of Microorganisms (GCM) 10K type strain sequencing project: providing services to taxonomists for standard genome sequencing and annotation.</title>
        <authorList>
            <consortium name="The Broad Institute Genomics Platform"/>
            <consortium name="The Broad Institute Genome Sequencing Center for Infectious Disease"/>
            <person name="Wu L."/>
            <person name="Ma J."/>
        </authorList>
    </citation>
    <scope>NUCLEOTIDE SEQUENCE [LARGE SCALE GENOMIC DNA]</scope>
    <source>
        <strain evidence="3">TISTR 2466</strain>
    </source>
</reference>
<evidence type="ECO:0000259" key="1">
    <source>
        <dbReference type="Pfam" id="PF04073"/>
    </source>
</evidence>
<name>A0ABW5S3H9_9BACL</name>
<dbReference type="Pfam" id="PF04073">
    <property type="entry name" value="tRNA_edit"/>
    <property type="match status" value="1"/>
</dbReference>
<dbReference type="InterPro" id="IPR007214">
    <property type="entry name" value="YbaK/aa-tRNA-synth-assoc-dom"/>
</dbReference>
<accession>A0ABW5S3H9</accession>
<dbReference type="EMBL" id="JBHUMQ010000018">
    <property type="protein sequence ID" value="MFD2693677.1"/>
    <property type="molecule type" value="Genomic_DNA"/>
</dbReference>
<dbReference type="InterPro" id="IPR036754">
    <property type="entry name" value="YbaK/aa-tRNA-synt-asso_dom_sf"/>
</dbReference>
<dbReference type="Proteomes" id="UP001597399">
    <property type="component" value="Unassembled WGS sequence"/>
</dbReference>
<dbReference type="PANTHER" id="PTHR30411">
    <property type="entry name" value="CYTOPLASMIC PROTEIN"/>
    <property type="match status" value="1"/>
</dbReference>
<sequence>MKISDMLSTTKYKYEIIQHDQPILTREDGSKYFGIDVGQTAPTLIIKTDKGFFALIISGSREKISFDQIARTLNCKHAKLASPKEVQKVTGFHVGSVALIGLHLPCLIDKSLFKFDYVYGGTGNATSTLKISPQALVELNSSVDFLDF</sequence>
<dbReference type="RefSeq" id="WP_253062353.1">
    <property type="nucleotide sequence ID" value="NZ_JAMXWM010000013.1"/>
</dbReference>
<dbReference type="PANTHER" id="PTHR30411:SF1">
    <property type="entry name" value="CYTOPLASMIC PROTEIN"/>
    <property type="match status" value="1"/>
</dbReference>
<keyword evidence="3" id="KW-1185">Reference proteome</keyword>